<dbReference type="InterPro" id="IPR007690">
    <property type="entry name" value="T2SS_GspM"/>
</dbReference>
<dbReference type="SUPFAM" id="SSF103054">
    <property type="entry name" value="General secretion pathway protein M, EpsM"/>
    <property type="match status" value="1"/>
</dbReference>
<evidence type="ECO:0000313" key="12">
    <source>
        <dbReference type="EMBL" id="ATA21705.1"/>
    </source>
</evidence>
<keyword evidence="4 10" id="KW-1003">Cell membrane</keyword>
<name>A0A250B6I4_9GAMM</name>
<evidence type="ECO:0000256" key="7">
    <source>
        <dbReference type="ARBA" id="ARBA00022927"/>
    </source>
</evidence>
<evidence type="ECO:0000256" key="10">
    <source>
        <dbReference type="PIRNR" id="PIRNR006291"/>
    </source>
</evidence>
<keyword evidence="3 10" id="KW-0813">Transport</keyword>
<comment type="function">
    <text evidence="10">Inner membrane component of the type II secretion system required for the energy-dependent secretion of extracellular factors such as proteases and toxins from the periplasm.</text>
</comment>
<reference evidence="12 13" key="1">
    <citation type="submission" date="2016-01" db="EMBL/GenBank/DDBJ databases">
        <authorList>
            <person name="Oliw E.H."/>
        </authorList>
    </citation>
    <scope>NUCLEOTIDE SEQUENCE [LARGE SCALE GENOMIC DNA]</scope>
    <source>
        <strain evidence="12 13">FRB97</strain>
    </source>
</reference>
<evidence type="ECO:0000256" key="6">
    <source>
        <dbReference type="ARBA" id="ARBA00022692"/>
    </source>
</evidence>
<evidence type="ECO:0000256" key="5">
    <source>
        <dbReference type="ARBA" id="ARBA00022519"/>
    </source>
</evidence>
<dbReference type="KEGG" id="gqu:AWC35_21500"/>
<proteinExistence type="inferred from homology"/>
<dbReference type="RefSeq" id="WP_095848289.1">
    <property type="nucleotide sequence ID" value="NZ_CP014136.1"/>
</dbReference>
<keyword evidence="9 10" id="KW-0472">Membrane</keyword>
<sequence length="163" mass="18281">MNALRRRWLSISARERVLLTICALSIALWLGYYLIWQPWQQREGQWRLIAERERQTAIWLRQQAPRIKQAAGAPAAQGESQPGLSAQVARSASRHGLNIIRLQPQGRQVTVTLTPSDFNALIHWLSELEGEAVKTQILEVSAVPAETGRVTVGKLLLERTDAG</sequence>
<accession>A0A250B6I4</accession>
<dbReference type="Pfam" id="PF04612">
    <property type="entry name" value="T2SSM"/>
    <property type="match status" value="1"/>
</dbReference>
<gene>
    <name evidence="12" type="ORF">AWC35_21500</name>
</gene>
<comment type="similarity">
    <text evidence="2 10">Belongs to the GSP M family.</text>
</comment>
<evidence type="ECO:0000256" key="9">
    <source>
        <dbReference type="ARBA" id="ARBA00023136"/>
    </source>
</evidence>
<protein>
    <recommendedName>
        <fullName evidence="10">Type II secretion system protein M</fullName>
        <shortName evidence="10">T2SS protein M</shortName>
    </recommendedName>
    <alternativeName>
        <fullName evidence="10">General secretion pathway protein M</fullName>
    </alternativeName>
</protein>
<evidence type="ECO:0000256" key="3">
    <source>
        <dbReference type="ARBA" id="ARBA00022448"/>
    </source>
</evidence>
<feature type="transmembrane region" description="Helical" evidence="11">
    <location>
        <begin position="16"/>
        <end position="36"/>
    </location>
</feature>
<comment type="subcellular location">
    <subcellularLocation>
        <location evidence="1">Cell inner membrane</location>
        <topology evidence="1">Single-pass membrane protein</topology>
    </subcellularLocation>
</comment>
<keyword evidence="6 11" id="KW-0812">Transmembrane</keyword>
<dbReference type="AlphaFoldDB" id="A0A250B6I4"/>
<dbReference type="Gene3D" id="3.30.1360.100">
    <property type="entry name" value="General secretion pathway protein M, EpsM"/>
    <property type="match status" value="1"/>
</dbReference>
<evidence type="ECO:0000256" key="11">
    <source>
        <dbReference type="SAM" id="Phobius"/>
    </source>
</evidence>
<keyword evidence="8 11" id="KW-1133">Transmembrane helix</keyword>
<keyword evidence="13" id="KW-1185">Reference proteome</keyword>
<organism evidence="12 13">
    <name type="scientific">Gibbsiella quercinecans</name>
    <dbReference type="NCBI Taxonomy" id="929813"/>
    <lineage>
        <taxon>Bacteria</taxon>
        <taxon>Pseudomonadati</taxon>
        <taxon>Pseudomonadota</taxon>
        <taxon>Gammaproteobacteria</taxon>
        <taxon>Enterobacterales</taxon>
        <taxon>Yersiniaceae</taxon>
        <taxon>Gibbsiella</taxon>
    </lineage>
</organism>
<dbReference type="GO" id="GO:0005886">
    <property type="term" value="C:plasma membrane"/>
    <property type="evidence" value="ECO:0007669"/>
    <property type="project" value="UniProtKB-SubCell"/>
</dbReference>
<evidence type="ECO:0000256" key="4">
    <source>
        <dbReference type="ARBA" id="ARBA00022475"/>
    </source>
</evidence>
<keyword evidence="5 10" id="KW-0997">Cell inner membrane</keyword>
<dbReference type="GO" id="GO:0015628">
    <property type="term" value="P:protein secretion by the type II secretion system"/>
    <property type="evidence" value="ECO:0007669"/>
    <property type="project" value="InterPro"/>
</dbReference>
<dbReference type="OrthoDB" id="6624834at2"/>
<evidence type="ECO:0000256" key="1">
    <source>
        <dbReference type="ARBA" id="ARBA00004377"/>
    </source>
</evidence>
<dbReference type="PIRSF" id="PIRSF006291">
    <property type="entry name" value="GspM"/>
    <property type="match status" value="1"/>
</dbReference>
<evidence type="ECO:0000256" key="2">
    <source>
        <dbReference type="ARBA" id="ARBA00010637"/>
    </source>
</evidence>
<keyword evidence="7 10" id="KW-0653">Protein transport</keyword>
<dbReference type="EMBL" id="CP014136">
    <property type="protein sequence ID" value="ATA21705.1"/>
    <property type="molecule type" value="Genomic_DNA"/>
</dbReference>
<evidence type="ECO:0000313" key="13">
    <source>
        <dbReference type="Proteomes" id="UP000217182"/>
    </source>
</evidence>
<dbReference type="Proteomes" id="UP000217182">
    <property type="component" value="Chromosome"/>
</dbReference>
<dbReference type="InterPro" id="IPR023229">
    <property type="entry name" value="T2SS_M_periplasmic_sf"/>
</dbReference>
<dbReference type="GO" id="GO:0015627">
    <property type="term" value="C:type II protein secretion system complex"/>
    <property type="evidence" value="ECO:0007669"/>
    <property type="project" value="InterPro"/>
</dbReference>
<evidence type="ECO:0000256" key="8">
    <source>
        <dbReference type="ARBA" id="ARBA00022989"/>
    </source>
</evidence>